<evidence type="ECO:0000313" key="2">
    <source>
        <dbReference type="EMBL" id="CAG8507833.1"/>
    </source>
</evidence>
<name>A0A9N9F447_9GLOM</name>
<dbReference type="OrthoDB" id="2421010at2759"/>
<gene>
    <name evidence="2" type="ORF">AMORRO_LOCUS3576</name>
</gene>
<dbReference type="AlphaFoldDB" id="A0A9N9F447"/>
<comment type="caution">
    <text evidence="2">The sequence shown here is derived from an EMBL/GenBank/DDBJ whole genome shotgun (WGS) entry which is preliminary data.</text>
</comment>
<dbReference type="EMBL" id="CAJVPV010001775">
    <property type="protein sequence ID" value="CAG8507833.1"/>
    <property type="molecule type" value="Genomic_DNA"/>
</dbReference>
<proteinExistence type="predicted"/>
<protein>
    <submittedName>
        <fullName evidence="2">9668_t:CDS:1</fullName>
    </submittedName>
</protein>
<dbReference type="InterPro" id="IPR000719">
    <property type="entry name" value="Prot_kinase_dom"/>
</dbReference>
<dbReference type="GO" id="GO:0005524">
    <property type="term" value="F:ATP binding"/>
    <property type="evidence" value="ECO:0007669"/>
    <property type="project" value="InterPro"/>
</dbReference>
<organism evidence="2 3">
    <name type="scientific">Acaulospora morrowiae</name>
    <dbReference type="NCBI Taxonomy" id="94023"/>
    <lineage>
        <taxon>Eukaryota</taxon>
        <taxon>Fungi</taxon>
        <taxon>Fungi incertae sedis</taxon>
        <taxon>Mucoromycota</taxon>
        <taxon>Glomeromycotina</taxon>
        <taxon>Glomeromycetes</taxon>
        <taxon>Diversisporales</taxon>
        <taxon>Acaulosporaceae</taxon>
        <taxon>Acaulospora</taxon>
    </lineage>
</organism>
<dbReference type="Proteomes" id="UP000789342">
    <property type="component" value="Unassembled WGS sequence"/>
</dbReference>
<dbReference type="GO" id="GO:0004672">
    <property type="term" value="F:protein kinase activity"/>
    <property type="evidence" value="ECO:0007669"/>
    <property type="project" value="InterPro"/>
</dbReference>
<dbReference type="SUPFAM" id="SSF56112">
    <property type="entry name" value="Protein kinase-like (PK-like)"/>
    <property type="match status" value="1"/>
</dbReference>
<evidence type="ECO:0000313" key="3">
    <source>
        <dbReference type="Proteomes" id="UP000789342"/>
    </source>
</evidence>
<evidence type="ECO:0000259" key="1">
    <source>
        <dbReference type="PROSITE" id="PS50011"/>
    </source>
</evidence>
<feature type="non-terminal residue" evidence="2">
    <location>
        <position position="1"/>
    </location>
</feature>
<dbReference type="PROSITE" id="PS50011">
    <property type="entry name" value="PROTEIN_KINASE_DOM"/>
    <property type="match status" value="1"/>
</dbReference>
<dbReference type="Gene3D" id="3.30.200.20">
    <property type="entry name" value="Phosphorylase Kinase, domain 1"/>
    <property type="match status" value="1"/>
</dbReference>
<accession>A0A9N9F447</accession>
<keyword evidence="3" id="KW-1185">Reference proteome</keyword>
<dbReference type="InterPro" id="IPR011009">
    <property type="entry name" value="Kinase-like_dom_sf"/>
</dbReference>
<reference evidence="2" key="1">
    <citation type="submission" date="2021-06" db="EMBL/GenBank/DDBJ databases">
        <authorList>
            <person name="Kallberg Y."/>
            <person name="Tangrot J."/>
            <person name="Rosling A."/>
        </authorList>
    </citation>
    <scope>NUCLEOTIDE SEQUENCE</scope>
    <source>
        <strain evidence="2">CL551</strain>
    </source>
</reference>
<sequence>KAIYLIIAIKTQYGLIIGKSQISEIMDPNLILNSNNNDSSEYSAFNNNQLTLVSSAKVTNSINRRRNGKKYGKCTKCGKRRMCMVENPNICQFCYNDRFLKVSSGIKDVDDFIRRTLANGMKLRWIPYGDFKIIKKIGQGGFSKIFKATWNKKRVIYDEEKGDVEKVTKKNVALKILNDSSEADLEFLREVTS</sequence>
<feature type="domain" description="Protein kinase" evidence="1">
    <location>
        <begin position="131"/>
        <end position="193"/>
    </location>
</feature>